<keyword evidence="9 12" id="KW-0255">Endonuclease</keyword>
<evidence type="ECO:0000256" key="3">
    <source>
        <dbReference type="ARBA" id="ARBA00004065"/>
    </source>
</evidence>
<comment type="cofactor">
    <cofactor evidence="12">
        <name>Mn(2+)</name>
        <dbReference type="ChEBI" id="CHEBI:29035"/>
    </cofactor>
    <cofactor evidence="12">
        <name>Mg(2+)</name>
        <dbReference type="ChEBI" id="CHEBI:18420"/>
    </cofactor>
    <text evidence="12">Manganese or magnesium. Binds 1 divalent metal ion per monomer in the absence of substrate. May bind a second metal ion after substrate binding.</text>
</comment>
<dbReference type="GO" id="GO:0003723">
    <property type="term" value="F:RNA binding"/>
    <property type="evidence" value="ECO:0007669"/>
    <property type="project" value="UniProtKB-UniRule"/>
</dbReference>
<dbReference type="EC" id="3.1.26.4" evidence="13"/>
<dbReference type="InterPro" id="IPR012337">
    <property type="entry name" value="RNaseH-like_sf"/>
</dbReference>
<keyword evidence="8 12" id="KW-0479">Metal-binding</keyword>
<comment type="subcellular location">
    <subcellularLocation>
        <location evidence="4">Cytoplasm</location>
    </subcellularLocation>
</comment>
<evidence type="ECO:0000256" key="10">
    <source>
        <dbReference type="ARBA" id="ARBA00022801"/>
    </source>
</evidence>
<dbReference type="InterPro" id="IPR024567">
    <property type="entry name" value="RNase_HII/HIII_dom"/>
</dbReference>
<evidence type="ECO:0000313" key="15">
    <source>
        <dbReference type="EMBL" id="KAB1642651.1"/>
    </source>
</evidence>
<keyword evidence="7 12" id="KW-0540">Nuclease</keyword>
<evidence type="ECO:0000256" key="11">
    <source>
        <dbReference type="ARBA" id="ARBA00023211"/>
    </source>
</evidence>
<dbReference type="SUPFAM" id="SSF53098">
    <property type="entry name" value="Ribonuclease H-like"/>
    <property type="match status" value="1"/>
</dbReference>
<comment type="cofactor">
    <cofactor evidence="2">
        <name>Mg(2+)</name>
        <dbReference type="ChEBI" id="CHEBI:18420"/>
    </cofactor>
</comment>
<evidence type="ECO:0000313" key="16">
    <source>
        <dbReference type="Proteomes" id="UP000433493"/>
    </source>
</evidence>
<dbReference type="InterPro" id="IPR022898">
    <property type="entry name" value="RNase_HII"/>
</dbReference>
<gene>
    <name evidence="15" type="ORF">F8O05_09310</name>
</gene>
<dbReference type="GO" id="GO:0006298">
    <property type="term" value="P:mismatch repair"/>
    <property type="evidence" value="ECO:0007669"/>
    <property type="project" value="TreeGrafter"/>
</dbReference>
<keyword evidence="11" id="KW-0464">Manganese</keyword>
<evidence type="ECO:0000256" key="12">
    <source>
        <dbReference type="PROSITE-ProRule" id="PRU01319"/>
    </source>
</evidence>
<protein>
    <recommendedName>
        <fullName evidence="13">Ribonuclease</fullName>
        <ecNumber evidence="13">3.1.26.4</ecNumber>
    </recommendedName>
</protein>
<dbReference type="InterPro" id="IPR001352">
    <property type="entry name" value="RNase_HII/HIII"/>
</dbReference>
<dbReference type="Proteomes" id="UP000433493">
    <property type="component" value="Unassembled WGS sequence"/>
</dbReference>
<dbReference type="PROSITE" id="PS51975">
    <property type="entry name" value="RNASE_H_2"/>
    <property type="match status" value="1"/>
</dbReference>
<dbReference type="PANTHER" id="PTHR10954">
    <property type="entry name" value="RIBONUCLEASE H2 SUBUNIT A"/>
    <property type="match status" value="1"/>
</dbReference>
<reference evidence="15 16" key="1">
    <citation type="submission" date="2019-09" db="EMBL/GenBank/DDBJ databases">
        <title>Phylogeny of genus Pseudoclavibacter and closely related genus.</title>
        <authorList>
            <person name="Li Y."/>
        </authorList>
    </citation>
    <scope>NUCLEOTIDE SEQUENCE [LARGE SCALE GENOMIC DNA]</scope>
    <source>
        <strain evidence="15 16">KCTC 13959</strain>
    </source>
</reference>
<evidence type="ECO:0000256" key="6">
    <source>
        <dbReference type="ARBA" id="ARBA00022490"/>
    </source>
</evidence>
<organism evidence="15 16">
    <name type="scientific">Gulosibacter chungangensis</name>
    <dbReference type="NCBI Taxonomy" id="979746"/>
    <lineage>
        <taxon>Bacteria</taxon>
        <taxon>Bacillati</taxon>
        <taxon>Actinomycetota</taxon>
        <taxon>Actinomycetes</taxon>
        <taxon>Micrococcales</taxon>
        <taxon>Microbacteriaceae</taxon>
        <taxon>Gulosibacter</taxon>
    </lineage>
</organism>
<dbReference type="GO" id="GO:0004523">
    <property type="term" value="F:RNA-DNA hybrid ribonuclease activity"/>
    <property type="evidence" value="ECO:0007669"/>
    <property type="project" value="UniProtKB-UniRule"/>
</dbReference>
<dbReference type="PANTHER" id="PTHR10954:SF18">
    <property type="entry name" value="RIBONUCLEASE HII"/>
    <property type="match status" value="1"/>
</dbReference>
<keyword evidence="10 12" id="KW-0378">Hydrolase</keyword>
<keyword evidence="16" id="KW-1185">Reference proteome</keyword>
<evidence type="ECO:0000256" key="13">
    <source>
        <dbReference type="RuleBase" id="RU003515"/>
    </source>
</evidence>
<name>A0A7J5BCI0_9MICO</name>
<evidence type="ECO:0000256" key="2">
    <source>
        <dbReference type="ARBA" id="ARBA00001946"/>
    </source>
</evidence>
<comment type="catalytic activity">
    <reaction evidence="1 12 13">
        <text>Endonucleolytic cleavage to 5'-phosphomonoester.</text>
        <dbReference type="EC" id="3.1.26.4"/>
    </reaction>
</comment>
<dbReference type="Gene3D" id="3.30.420.10">
    <property type="entry name" value="Ribonuclease H-like superfamily/Ribonuclease H"/>
    <property type="match status" value="1"/>
</dbReference>
<accession>A0A7J5BCI0</accession>
<dbReference type="CDD" id="cd07182">
    <property type="entry name" value="RNase_HII_bacteria_HII_like"/>
    <property type="match status" value="1"/>
</dbReference>
<dbReference type="OrthoDB" id="9803420at2"/>
<dbReference type="AlphaFoldDB" id="A0A7J5BCI0"/>
<dbReference type="GO" id="GO:0043137">
    <property type="term" value="P:DNA replication, removal of RNA primer"/>
    <property type="evidence" value="ECO:0007669"/>
    <property type="project" value="TreeGrafter"/>
</dbReference>
<evidence type="ECO:0000256" key="9">
    <source>
        <dbReference type="ARBA" id="ARBA00022759"/>
    </source>
</evidence>
<dbReference type="Pfam" id="PF01351">
    <property type="entry name" value="RNase_HII"/>
    <property type="match status" value="1"/>
</dbReference>
<comment type="function">
    <text evidence="3 13">Endonuclease that specifically degrades the RNA of RNA-DNA hybrids.</text>
</comment>
<feature type="domain" description="RNase H type-2" evidence="14">
    <location>
        <begin position="19"/>
        <end position="220"/>
    </location>
</feature>
<dbReference type="GO" id="GO:0032299">
    <property type="term" value="C:ribonuclease H2 complex"/>
    <property type="evidence" value="ECO:0007669"/>
    <property type="project" value="TreeGrafter"/>
</dbReference>
<evidence type="ECO:0000256" key="8">
    <source>
        <dbReference type="ARBA" id="ARBA00022723"/>
    </source>
</evidence>
<dbReference type="RefSeq" id="WP_158052453.1">
    <property type="nucleotide sequence ID" value="NZ_WBKB01000005.1"/>
</dbReference>
<dbReference type="GO" id="GO:0046872">
    <property type="term" value="F:metal ion binding"/>
    <property type="evidence" value="ECO:0007669"/>
    <property type="project" value="UniProtKB-KW"/>
</dbReference>
<evidence type="ECO:0000256" key="4">
    <source>
        <dbReference type="ARBA" id="ARBA00004496"/>
    </source>
</evidence>
<feature type="binding site" evidence="12">
    <location>
        <position position="26"/>
    </location>
    <ligand>
        <name>a divalent metal cation</name>
        <dbReference type="ChEBI" id="CHEBI:60240"/>
    </ligand>
</feature>
<evidence type="ECO:0000256" key="7">
    <source>
        <dbReference type="ARBA" id="ARBA00022722"/>
    </source>
</evidence>
<dbReference type="InterPro" id="IPR036397">
    <property type="entry name" value="RNaseH_sf"/>
</dbReference>
<dbReference type="GO" id="GO:0005737">
    <property type="term" value="C:cytoplasm"/>
    <property type="evidence" value="ECO:0007669"/>
    <property type="project" value="UniProtKB-SubCell"/>
</dbReference>
<evidence type="ECO:0000259" key="14">
    <source>
        <dbReference type="PROSITE" id="PS51975"/>
    </source>
</evidence>
<feature type="binding site" evidence="12">
    <location>
        <position position="126"/>
    </location>
    <ligand>
        <name>a divalent metal cation</name>
        <dbReference type="ChEBI" id="CHEBI:60240"/>
    </ligand>
</feature>
<comment type="caution">
    <text evidence="15">The sequence shown here is derived from an EMBL/GenBank/DDBJ whole genome shotgun (WGS) entry which is preliminary data.</text>
</comment>
<evidence type="ECO:0000256" key="1">
    <source>
        <dbReference type="ARBA" id="ARBA00000077"/>
    </source>
</evidence>
<feature type="binding site" evidence="12">
    <location>
        <position position="25"/>
    </location>
    <ligand>
        <name>a divalent metal cation</name>
        <dbReference type="ChEBI" id="CHEBI:60240"/>
    </ligand>
</feature>
<dbReference type="NCBIfam" id="NF000595">
    <property type="entry name" value="PRK00015.1-3"/>
    <property type="match status" value="1"/>
</dbReference>
<sequence>MTPAVPTLDVERGMLDEVPIVICIDEVGRGALAGPVAVGVCAIRAEDIATPFPEGLRDSKLLSEKKRDVLAPASRQWVWESAVGWASAEEIDRFGIGACLAAAAVRGLGELWQAGVPVSESAVLLDGSHDWLSPGLESPLRVTVRPKADRDCAGVAAASVIAKVARDAHMRELIVADESLAVYGWDSNKGYGSASHREAIATHGASAQHRKTWLSRILPG</sequence>
<comment type="similarity">
    <text evidence="5 13">Belongs to the RNase HII family.</text>
</comment>
<dbReference type="EMBL" id="WBKB01000005">
    <property type="protein sequence ID" value="KAB1642651.1"/>
    <property type="molecule type" value="Genomic_DNA"/>
</dbReference>
<proteinExistence type="inferred from homology"/>
<keyword evidence="6" id="KW-0963">Cytoplasm</keyword>
<evidence type="ECO:0000256" key="5">
    <source>
        <dbReference type="ARBA" id="ARBA00007383"/>
    </source>
</evidence>